<accession>A0A1J1E1P3</accession>
<dbReference type="Proteomes" id="UP000243197">
    <property type="component" value="Chromosome"/>
</dbReference>
<evidence type="ECO:0000256" key="2">
    <source>
        <dbReference type="ARBA" id="ARBA00022723"/>
    </source>
</evidence>
<proteinExistence type="inferred from homology"/>
<keyword evidence="7" id="KW-1185">Reference proteome</keyword>
<dbReference type="CDD" id="cd16281">
    <property type="entry name" value="metallo-hydrolase-like_MBL-fold"/>
    <property type="match status" value="1"/>
</dbReference>
<name>A0A1J1E1P3_9FLAO</name>
<dbReference type="PANTHER" id="PTHR42978:SF6">
    <property type="entry name" value="QUORUM-QUENCHING LACTONASE YTNP-RELATED"/>
    <property type="match status" value="1"/>
</dbReference>
<dbReference type="OrthoDB" id="9802897at2"/>
<evidence type="ECO:0000256" key="4">
    <source>
        <dbReference type="ARBA" id="ARBA00022833"/>
    </source>
</evidence>
<dbReference type="RefSeq" id="WP_096686204.1">
    <property type="nucleotide sequence ID" value="NZ_AP014564.1"/>
</dbReference>
<dbReference type="Gene3D" id="3.60.15.10">
    <property type="entry name" value="Ribonuclease Z/Hydroxyacylglutathione hydrolase-like"/>
    <property type="match status" value="1"/>
</dbReference>
<keyword evidence="2" id="KW-0479">Metal-binding</keyword>
<comment type="similarity">
    <text evidence="1">Belongs to the metallo-beta-lactamase superfamily.</text>
</comment>
<evidence type="ECO:0000256" key="3">
    <source>
        <dbReference type="ARBA" id="ARBA00022801"/>
    </source>
</evidence>
<evidence type="ECO:0000259" key="5">
    <source>
        <dbReference type="SMART" id="SM00849"/>
    </source>
</evidence>
<evidence type="ECO:0000256" key="1">
    <source>
        <dbReference type="ARBA" id="ARBA00007749"/>
    </source>
</evidence>
<feature type="domain" description="Metallo-beta-lactamase" evidence="5">
    <location>
        <begin position="42"/>
        <end position="259"/>
    </location>
</feature>
<dbReference type="EMBL" id="AP014564">
    <property type="protein sequence ID" value="BAV94869.1"/>
    <property type="molecule type" value="Genomic_DNA"/>
</dbReference>
<dbReference type="SUPFAM" id="SSF56281">
    <property type="entry name" value="Metallo-hydrolase/oxidoreductase"/>
    <property type="match status" value="1"/>
</dbReference>
<gene>
    <name evidence="6" type="ORF">JBKA6_0856</name>
</gene>
<dbReference type="InterPro" id="IPR036866">
    <property type="entry name" value="RibonucZ/Hydroxyglut_hydro"/>
</dbReference>
<dbReference type="InterPro" id="IPR051013">
    <property type="entry name" value="MBL_superfamily_lactonases"/>
</dbReference>
<sequence length="287" mass="32742">MRVYSVNAGIFKLDGGAMFGVVPKVIWRNIFSSDKNNMIDLSMRCMLIEDGNRLILVDTGMGDKQSDKFFGHYSFFHGNSVLDESLKSLGFDKDDITDVILTHLHFDHCGGVIKWNRDKTFLEPAFRNAKIWSNARHWEWATNPNSREKASFLKENISPIKDSGQLNFFPDTSDIFVEKTPIDNVSLWVVNGHTESQILPQINYKGKTIVFCGDLIPTVGHIGIPYVMSYDTRPLLSMEEKKIFLDKAVENDYVLFLQHDAVNELCTLQRGEKGVEKKGTFAFEELF</sequence>
<dbReference type="InterPro" id="IPR001279">
    <property type="entry name" value="Metallo-B-lactamas"/>
</dbReference>
<dbReference type="SMART" id="SM00849">
    <property type="entry name" value="Lactamase_B"/>
    <property type="match status" value="1"/>
</dbReference>
<dbReference type="GO" id="GO:0046872">
    <property type="term" value="F:metal ion binding"/>
    <property type="evidence" value="ECO:0007669"/>
    <property type="project" value="UniProtKB-KW"/>
</dbReference>
<keyword evidence="3" id="KW-0378">Hydrolase</keyword>
<dbReference type="Pfam" id="PF00753">
    <property type="entry name" value="Lactamase_B"/>
    <property type="match status" value="1"/>
</dbReference>
<protein>
    <submittedName>
        <fullName evidence="6">Beta-lactamase</fullName>
    </submittedName>
</protein>
<dbReference type="PANTHER" id="PTHR42978">
    <property type="entry name" value="QUORUM-QUENCHING LACTONASE YTNP-RELATED-RELATED"/>
    <property type="match status" value="1"/>
</dbReference>
<evidence type="ECO:0000313" key="6">
    <source>
        <dbReference type="EMBL" id="BAV94869.1"/>
    </source>
</evidence>
<dbReference type="KEGG" id="ise:JBKA6_0856"/>
<reference evidence="6 7" key="1">
    <citation type="submission" date="2014-03" db="EMBL/GenBank/DDBJ databases">
        <title>complete genome sequence of Flavobacteriaceae bacterium JBKA-6.</title>
        <authorList>
            <person name="Takano T."/>
            <person name="Nakamura Y."/>
            <person name="Takuma S."/>
            <person name="Yasuike M."/>
            <person name="Matsuyama T."/>
            <person name="Sakai T."/>
            <person name="Fujiwara A."/>
            <person name="Kimoto K."/>
            <person name="Fukuda Y."/>
            <person name="Kondo H."/>
            <person name="Hirono I."/>
            <person name="Nakayasu C."/>
        </authorList>
    </citation>
    <scope>NUCLEOTIDE SEQUENCE [LARGE SCALE GENOMIC DNA]</scope>
    <source>
        <strain evidence="6 7">JBKA-6</strain>
    </source>
</reference>
<dbReference type="GO" id="GO:0016787">
    <property type="term" value="F:hydrolase activity"/>
    <property type="evidence" value="ECO:0007669"/>
    <property type="project" value="UniProtKB-KW"/>
</dbReference>
<dbReference type="AlphaFoldDB" id="A0A1J1E1P3"/>
<evidence type="ECO:0000313" key="7">
    <source>
        <dbReference type="Proteomes" id="UP000243197"/>
    </source>
</evidence>
<keyword evidence="4" id="KW-0862">Zinc</keyword>
<organism evidence="6 7">
    <name type="scientific">Ichthyobacterium seriolicida</name>
    <dbReference type="NCBI Taxonomy" id="242600"/>
    <lineage>
        <taxon>Bacteria</taxon>
        <taxon>Pseudomonadati</taxon>
        <taxon>Bacteroidota</taxon>
        <taxon>Flavobacteriia</taxon>
        <taxon>Flavobacteriales</taxon>
        <taxon>Ichthyobacteriaceae</taxon>
        <taxon>Ichthyobacterium</taxon>
    </lineage>
</organism>